<keyword evidence="2" id="KW-0808">Transferase</keyword>
<reference evidence="2 3" key="1">
    <citation type="submission" date="2020-02" db="EMBL/GenBank/DDBJ databases">
        <title>Pseudoroseicyclus tamarix, sp. nov., isolated from offshore sediment of a Tamarix chinensis forest.</title>
        <authorList>
            <person name="Gai Y."/>
        </authorList>
    </citation>
    <scope>NUCLEOTIDE SEQUENCE [LARGE SCALE GENOMIC DNA]</scope>
    <source>
        <strain evidence="2 3">CLL3-39</strain>
    </source>
</reference>
<sequence length="186" mass="20712">MAGGSGTQLIRRMAPGEEVLRTERMILRAPRPEDLDRLAAFYADEDVRRHFPNFTRTREQTAAEMDWSMAGGHASHPGYTLWAATWRDSGELIGRGGILVVEIDGVEEIELAWMLDKPWWGRGLGREMGEGLRDLGFAAGHERLIALVDLPNHASAATARSIGMSREREVDLHGLCHLFAIERPAV</sequence>
<dbReference type="GO" id="GO:0016747">
    <property type="term" value="F:acyltransferase activity, transferring groups other than amino-acyl groups"/>
    <property type="evidence" value="ECO:0007669"/>
    <property type="project" value="InterPro"/>
</dbReference>
<dbReference type="PANTHER" id="PTHR43792">
    <property type="entry name" value="GNAT FAMILY, PUTATIVE (AFU_ORTHOLOGUE AFUA_3G00765)-RELATED-RELATED"/>
    <property type="match status" value="1"/>
</dbReference>
<evidence type="ECO:0000313" key="3">
    <source>
        <dbReference type="Proteomes" id="UP000474757"/>
    </source>
</evidence>
<evidence type="ECO:0000259" key="1">
    <source>
        <dbReference type="PROSITE" id="PS51186"/>
    </source>
</evidence>
<keyword evidence="3" id="KW-1185">Reference proteome</keyword>
<dbReference type="PROSITE" id="PS51186">
    <property type="entry name" value="GNAT"/>
    <property type="match status" value="1"/>
</dbReference>
<dbReference type="InterPro" id="IPR016181">
    <property type="entry name" value="Acyl_CoA_acyltransferase"/>
</dbReference>
<dbReference type="InterPro" id="IPR051531">
    <property type="entry name" value="N-acetyltransferase"/>
</dbReference>
<accession>A0A6B2JYN7</accession>
<comment type="caution">
    <text evidence="2">The sequence shown here is derived from an EMBL/GenBank/DDBJ whole genome shotgun (WGS) entry which is preliminary data.</text>
</comment>
<gene>
    <name evidence="2" type="ORF">GZA08_05795</name>
</gene>
<dbReference type="Pfam" id="PF13302">
    <property type="entry name" value="Acetyltransf_3"/>
    <property type="match status" value="1"/>
</dbReference>
<dbReference type="EMBL" id="JAAGAB010000001">
    <property type="protein sequence ID" value="NDV00482.1"/>
    <property type="molecule type" value="Genomic_DNA"/>
</dbReference>
<proteinExistence type="predicted"/>
<dbReference type="PANTHER" id="PTHR43792:SF1">
    <property type="entry name" value="N-ACETYLTRANSFERASE DOMAIN-CONTAINING PROTEIN"/>
    <property type="match status" value="1"/>
</dbReference>
<protein>
    <submittedName>
        <fullName evidence="2">GNAT family N-acetyltransferase</fullName>
    </submittedName>
</protein>
<dbReference type="Gene3D" id="3.40.630.30">
    <property type="match status" value="1"/>
</dbReference>
<dbReference type="InterPro" id="IPR000182">
    <property type="entry name" value="GNAT_dom"/>
</dbReference>
<dbReference type="Proteomes" id="UP000474757">
    <property type="component" value="Unassembled WGS sequence"/>
</dbReference>
<name>A0A6B2JYN7_9RHOB</name>
<dbReference type="RefSeq" id="WP_163890839.1">
    <property type="nucleotide sequence ID" value="NZ_JAAFYS010000001.1"/>
</dbReference>
<dbReference type="SUPFAM" id="SSF55729">
    <property type="entry name" value="Acyl-CoA N-acyltransferases (Nat)"/>
    <property type="match status" value="1"/>
</dbReference>
<evidence type="ECO:0000313" key="2">
    <source>
        <dbReference type="EMBL" id="NDV00482.1"/>
    </source>
</evidence>
<dbReference type="AlphaFoldDB" id="A0A6B2JYN7"/>
<organism evidence="2 3">
    <name type="scientific">Pseudoroseicyclus tamaricis</name>
    <dbReference type="NCBI Taxonomy" id="2705421"/>
    <lineage>
        <taxon>Bacteria</taxon>
        <taxon>Pseudomonadati</taxon>
        <taxon>Pseudomonadota</taxon>
        <taxon>Alphaproteobacteria</taxon>
        <taxon>Rhodobacterales</taxon>
        <taxon>Paracoccaceae</taxon>
        <taxon>Pseudoroseicyclus</taxon>
    </lineage>
</organism>
<feature type="domain" description="N-acetyltransferase" evidence="1">
    <location>
        <begin position="25"/>
        <end position="182"/>
    </location>
</feature>